<organism evidence="2">
    <name type="scientific">Tanacetum cinerariifolium</name>
    <name type="common">Dalmatian daisy</name>
    <name type="synonym">Chrysanthemum cinerariifolium</name>
    <dbReference type="NCBI Taxonomy" id="118510"/>
    <lineage>
        <taxon>Eukaryota</taxon>
        <taxon>Viridiplantae</taxon>
        <taxon>Streptophyta</taxon>
        <taxon>Embryophyta</taxon>
        <taxon>Tracheophyta</taxon>
        <taxon>Spermatophyta</taxon>
        <taxon>Magnoliopsida</taxon>
        <taxon>eudicotyledons</taxon>
        <taxon>Gunneridae</taxon>
        <taxon>Pentapetalae</taxon>
        <taxon>asterids</taxon>
        <taxon>campanulids</taxon>
        <taxon>Asterales</taxon>
        <taxon>Asteraceae</taxon>
        <taxon>Asteroideae</taxon>
        <taxon>Anthemideae</taxon>
        <taxon>Anthemidinae</taxon>
        <taxon>Tanacetum</taxon>
    </lineage>
</organism>
<protein>
    <submittedName>
        <fullName evidence="2">Uncharacterized protein</fullName>
    </submittedName>
</protein>
<dbReference type="AlphaFoldDB" id="A0A699X441"/>
<name>A0A699X441_TANCI</name>
<feature type="compositionally biased region" description="Basic and acidic residues" evidence="1">
    <location>
        <begin position="1"/>
        <end position="13"/>
    </location>
</feature>
<reference evidence="2" key="1">
    <citation type="journal article" date="2019" name="Sci. Rep.">
        <title>Draft genome of Tanacetum cinerariifolium, the natural source of mosquito coil.</title>
        <authorList>
            <person name="Yamashiro T."/>
            <person name="Shiraishi A."/>
            <person name="Satake H."/>
            <person name="Nakayama K."/>
        </authorList>
    </citation>
    <scope>NUCLEOTIDE SEQUENCE</scope>
</reference>
<sequence>MSSFDKEEKHEEKLDEEEGSDQRTHIPSHFESTNDEAFNEVTQGDNVEEEKLDKEKTYVEEEVNEMYNDMNINLEGR</sequence>
<dbReference type="EMBL" id="BKCJ011803932">
    <property type="protein sequence ID" value="GFD54269.1"/>
    <property type="molecule type" value="Genomic_DNA"/>
</dbReference>
<evidence type="ECO:0000256" key="1">
    <source>
        <dbReference type="SAM" id="MobiDB-lite"/>
    </source>
</evidence>
<feature type="non-terminal residue" evidence="2">
    <location>
        <position position="77"/>
    </location>
</feature>
<proteinExistence type="predicted"/>
<accession>A0A699X441</accession>
<feature type="region of interest" description="Disordered" evidence="1">
    <location>
        <begin position="1"/>
        <end position="54"/>
    </location>
</feature>
<gene>
    <name evidence="2" type="ORF">Tci_926238</name>
</gene>
<evidence type="ECO:0000313" key="2">
    <source>
        <dbReference type="EMBL" id="GFD54269.1"/>
    </source>
</evidence>
<comment type="caution">
    <text evidence="2">The sequence shown here is derived from an EMBL/GenBank/DDBJ whole genome shotgun (WGS) entry which is preliminary data.</text>
</comment>